<sequence length="181" mass="21823">MNFDHLEYKNKLSLICQPRFKLSTDKRNFLRVKNTSTMYNNIFNDQTDFSNMKYLNPTITDFIITDESGDYKHWKYTTVYNENLSHWPYLPNYSTAQFEIRSEPEKEEYLIDSFHKTCMFNGFYCLNSISEFKFKRSNKGALCTETVIYECPRVFSSFCRREVEFQREAIIINLKNRFNNL</sequence>
<comment type="caution">
    <text evidence="1">The sequence shown here is derived from an EMBL/GenBank/DDBJ whole genome shotgun (WGS) entry which is preliminary data.</text>
</comment>
<evidence type="ECO:0000313" key="1">
    <source>
        <dbReference type="EMBL" id="KAF7268967.1"/>
    </source>
</evidence>
<evidence type="ECO:0000313" key="2">
    <source>
        <dbReference type="Proteomes" id="UP000625711"/>
    </source>
</evidence>
<organism evidence="1 2">
    <name type="scientific">Rhynchophorus ferrugineus</name>
    <name type="common">Red palm weevil</name>
    <name type="synonym">Curculio ferrugineus</name>
    <dbReference type="NCBI Taxonomy" id="354439"/>
    <lineage>
        <taxon>Eukaryota</taxon>
        <taxon>Metazoa</taxon>
        <taxon>Ecdysozoa</taxon>
        <taxon>Arthropoda</taxon>
        <taxon>Hexapoda</taxon>
        <taxon>Insecta</taxon>
        <taxon>Pterygota</taxon>
        <taxon>Neoptera</taxon>
        <taxon>Endopterygota</taxon>
        <taxon>Coleoptera</taxon>
        <taxon>Polyphaga</taxon>
        <taxon>Cucujiformia</taxon>
        <taxon>Curculionidae</taxon>
        <taxon>Dryophthorinae</taxon>
        <taxon>Rhynchophorus</taxon>
    </lineage>
</organism>
<dbReference type="EMBL" id="JAACXV010014285">
    <property type="protein sequence ID" value="KAF7268967.1"/>
    <property type="molecule type" value="Genomic_DNA"/>
</dbReference>
<dbReference type="AlphaFoldDB" id="A0A834HUE9"/>
<accession>A0A834HUE9</accession>
<reference evidence="1" key="1">
    <citation type="submission" date="2020-08" db="EMBL/GenBank/DDBJ databases">
        <title>Genome sequencing and assembly of the red palm weevil Rhynchophorus ferrugineus.</title>
        <authorList>
            <person name="Dias G.B."/>
            <person name="Bergman C.M."/>
            <person name="Manee M."/>
        </authorList>
    </citation>
    <scope>NUCLEOTIDE SEQUENCE</scope>
    <source>
        <strain evidence="1">AA-2017</strain>
        <tissue evidence="1">Whole larva</tissue>
    </source>
</reference>
<dbReference type="Proteomes" id="UP000625711">
    <property type="component" value="Unassembled WGS sequence"/>
</dbReference>
<keyword evidence="2" id="KW-1185">Reference proteome</keyword>
<dbReference type="OrthoDB" id="6578546at2759"/>
<protein>
    <submittedName>
        <fullName evidence="1">Uncharacterized protein</fullName>
    </submittedName>
</protein>
<proteinExistence type="predicted"/>
<name>A0A834HUE9_RHYFE</name>
<gene>
    <name evidence="1" type="ORF">GWI33_017951</name>
</gene>